<evidence type="ECO:0000259" key="12">
    <source>
        <dbReference type="Pfam" id="PF01756"/>
    </source>
</evidence>
<keyword evidence="10" id="KW-0576">Peroxisome</keyword>
<accession>A0ABQ7R0I5</accession>
<keyword evidence="6 11" id="KW-0274">FAD</keyword>
<dbReference type="SUPFAM" id="SSF47203">
    <property type="entry name" value="Acyl-CoA dehydrogenase C-terminal domain-like"/>
    <property type="match status" value="2"/>
</dbReference>
<dbReference type="Gene3D" id="1.10.540.10">
    <property type="entry name" value="Acyl-CoA dehydrogenase/oxidase, N-terminal domain"/>
    <property type="match status" value="1"/>
</dbReference>
<dbReference type="InterPro" id="IPR046373">
    <property type="entry name" value="Acyl-CoA_Oxase/DH_mid-dom_sf"/>
</dbReference>
<comment type="subcellular location">
    <subcellularLocation>
        <location evidence="2">Peroxisome</location>
    </subcellularLocation>
</comment>
<dbReference type="InterPro" id="IPR036250">
    <property type="entry name" value="AcylCo_DH-like_C"/>
</dbReference>
<dbReference type="InterPro" id="IPR029320">
    <property type="entry name" value="Acyl-CoA_ox_N"/>
</dbReference>
<evidence type="ECO:0000256" key="10">
    <source>
        <dbReference type="ARBA" id="ARBA00023140"/>
    </source>
</evidence>
<keyword evidence="16" id="KW-1185">Reference proteome</keyword>
<reference evidence="15 16" key="1">
    <citation type="submission" date="2021-06" db="EMBL/GenBank/DDBJ databases">
        <title>A haploid diamondback moth (Plutella xylostella L.) genome assembly resolves 31 chromosomes and identifies a diamide resistance mutation.</title>
        <authorList>
            <person name="Ward C.M."/>
            <person name="Perry K.D."/>
            <person name="Baker G."/>
            <person name="Powis K."/>
            <person name="Heckel D.G."/>
            <person name="Baxter S.W."/>
        </authorList>
    </citation>
    <scope>NUCLEOTIDE SEQUENCE [LARGE SCALE GENOMIC DNA]</scope>
    <source>
        <strain evidence="15 16">LV</strain>
        <tissue evidence="15">Single pupa</tissue>
    </source>
</reference>
<keyword evidence="8" id="KW-0560">Oxidoreductase</keyword>
<comment type="similarity">
    <text evidence="4 11">Belongs to the acyl-CoA oxidase family.</text>
</comment>
<evidence type="ECO:0000256" key="7">
    <source>
        <dbReference type="ARBA" id="ARBA00022832"/>
    </source>
</evidence>
<dbReference type="Pfam" id="PF14749">
    <property type="entry name" value="Acyl-CoA_ox_N"/>
    <property type="match status" value="1"/>
</dbReference>
<evidence type="ECO:0000259" key="13">
    <source>
        <dbReference type="Pfam" id="PF14749"/>
    </source>
</evidence>
<evidence type="ECO:0000256" key="3">
    <source>
        <dbReference type="ARBA" id="ARBA00004846"/>
    </source>
</evidence>
<protein>
    <recommendedName>
        <fullName evidence="11">Acyl-coenzyme A oxidase</fullName>
    </recommendedName>
</protein>
<gene>
    <name evidence="15" type="ORF">JYU34_003629</name>
</gene>
<evidence type="ECO:0000259" key="14">
    <source>
        <dbReference type="Pfam" id="PF22924"/>
    </source>
</evidence>
<dbReference type="Pfam" id="PF01756">
    <property type="entry name" value="ACOX"/>
    <property type="match status" value="1"/>
</dbReference>
<dbReference type="Pfam" id="PF22924">
    <property type="entry name" value="ACOX_C_alpha1"/>
    <property type="match status" value="1"/>
</dbReference>
<dbReference type="Gene3D" id="2.40.110.10">
    <property type="entry name" value="Butyryl-CoA Dehydrogenase, subunit A, domain 2"/>
    <property type="match status" value="1"/>
</dbReference>
<dbReference type="PANTHER" id="PTHR10909">
    <property type="entry name" value="ELECTRON TRANSPORT OXIDOREDUCTASE"/>
    <property type="match status" value="1"/>
</dbReference>
<keyword evidence="7" id="KW-0276">Fatty acid metabolism</keyword>
<keyword evidence="9" id="KW-0443">Lipid metabolism</keyword>
<dbReference type="Gene3D" id="1.20.140.10">
    <property type="entry name" value="Butyryl-CoA Dehydrogenase, subunit A, domain 3"/>
    <property type="match status" value="2"/>
</dbReference>
<name>A0ABQ7R0I5_PLUXY</name>
<feature type="domain" description="Acyl-CoA oxidase C-alpha1" evidence="14">
    <location>
        <begin position="294"/>
        <end position="455"/>
    </location>
</feature>
<keyword evidence="5 11" id="KW-0285">Flavoprotein</keyword>
<comment type="cofactor">
    <cofactor evidence="1">
        <name>FAD</name>
        <dbReference type="ChEBI" id="CHEBI:57692"/>
    </cofactor>
</comment>
<comment type="caution">
    <text evidence="15">The sequence shown here is derived from an EMBL/GenBank/DDBJ whole genome shotgun (WGS) entry which is preliminary data.</text>
</comment>
<evidence type="ECO:0000256" key="9">
    <source>
        <dbReference type="ARBA" id="ARBA00023098"/>
    </source>
</evidence>
<evidence type="ECO:0000313" key="15">
    <source>
        <dbReference type="EMBL" id="KAG7310802.1"/>
    </source>
</evidence>
<dbReference type="InterPro" id="IPR002655">
    <property type="entry name" value="Acyl-CoA_oxidase_C"/>
</dbReference>
<dbReference type="SUPFAM" id="SSF56645">
    <property type="entry name" value="Acyl-CoA dehydrogenase NM domain-like"/>
    <property type="match status" value="1"/>
</dbReference>
<evidence type="ECO:0000256" key="1">
    <source>
        <dbReference type="ARBA" id="ARBA00001974"/>
    </source>
</evidence>
<dbReference type="PANTHER" id="PTHR10909:SF250">
    <property type="entry name" value="PEROXISOMAL ACYL-COENZYME A OXIDASE 1"/>
    <property type="match status" value="1"/>
</dbReference>
<evidence type="ECO:0000313" key="16">
    <source>
        <dbReference type="Proteomes" id="UP000823941"/>
    </source>
</evidence>
<dbReference type="InterPro" id="IPR037069">
    <property type="entry name" value="AcylCoA_DH/ox_N_sf"/>
</dbReference>
<feature type="domain" description="Acyl-CoA oxidase C-terminal" evidence="12">
    <location>
        <begin position="488"/>
        <end position="669"/>
    </location>
</feature>
<comment type="pathway">
    <text evidence="3">Lipid metabolism; peroxisomal fatty acid beta-oxidation.</text>
</comment>
<evidence type="ECO:0000256" key="2">
    <source>
        <dbReference type="ARBA" id="ARBA00004275"/>
    </source>
</evidence>
<evidence type="ECO:0000256" key="11">
    <source>
        <dbReference type="PIRNR" id="PIRNR000168"/>
    </source>
</evidence>
<sequence length="672" mass="75788">MVKDKTLVKVNEDLARERKKCNFKVEELTNFLDGGVQYTTSRRTLENDILSHKELFDSIPEEYLSHKEKYENAIRKTVLYYRLMQKYQNYKEGSTILDETRANYRNLVSFAVFKDYPPLMLHNGMFIPAIAGQGTPEQQKHWLKRAKNMEILGTYAQTELGHGTFIRGLETTAEYDPSTEEFVLHSPTLTSYKWWPGGLAHTVNYCVVMAQLYIRGRHHGMQPFLVQLRDEETHIPLPGVKLGEIGAKLGLSTVNNGFLAFEHHRIPRDRMLMKNAQVLKDGTFVAGPSSKLAYGTMIYVRVIIVNGMANLMAKAATIAVRYSAVRRQSQIKPSEPECQILDYVTQQHKLLICIATSLAFSTCARWLWDVYTGVMGQMESGNMDHLPELHALACSLKVVSTMDVSGLVERCRLACGGHGFMHSSNLPYTYGLATAACTYEGENTVLLLQTARSLVKAWQKGSKGKPLSPTEAYLMDKSPVPKWENTLDGIIAGFRRVSAGKVQDCVSKIDKLVKMGTSYEDAWNQTSVRLVAASEAHSRAVILATFRAEVSRAAAALSPPLARVLHQLVHLYTVYWALERVGDLLLYTSIAERDVQELQQQYEDLLQKIRPNTVGLVDAFDLRDEILNSTLGAYDGRVYERLMEEALKSPLNAEPVNQSFHKYLKPFMQGKL</sequence>
<organism evidence="15 16">
    <name type="scientific">Plutella xylostella</name>
    <name type="common">Diamondback moth</name>
    <name type="synonym">Plutella maculipennis</name>
    <dbReference type="NCBI Taxonomy" id="51655"/>
    <lineage>
        <taxon>Eukaryota</taxon>
        <taxon>Metazoa</taxon>
        <taxon>Ecdysozoa</taxon>
        <taxon>Arthropoda</taxon>
        <taxon>Hexapoda</taxon>
        <taxon>Insecta</taxon>
        <taxon>Pterygota</taxon>
        <taxon>Neoptera</taxon>
        <taxon>Endopterygota</taxon>
        <taxon>Lepidoptera</taxon>
        <taxon>Glossata</taxon>
        <taxon>Ditrysia</taxon>
        <taxon>Yponomeutoidea</taxon>
        <taxon>Plutellidae</taxon>
        <taxon>Plutella</taxon>
    </lineage>
</organism>
<dbReference type="InterPro" id="IPR055060">
    <property type="entry name" value="ACOX_C_alpha1"/>
</dbReference>
<evidence type="ECO:0000256" key="6">
    <source>
        <dbReference type="ARBA" id="ARBA00022827"/>
    </source>
</evidence>
<proteinExistence type="inferred from homology"/>
<evidence type="ECO:0000256" key="8">
    <source>
        <dbReference type="ARBA" id="ARBA00023002"/>
    </source>
</evidence>
<evidence type="ECO:0000256" key="4">
    <source>
        <dbReference type="ARBA" id="ARBA00006288"/>
    </source>
</evidence>
<dbReference type="PIRSF" id="PIRSF000168">
    <property type="entry name" value="Acyl-CoA_oxidase"/>
    <property type="match status" value="1"/>
</dbReference>
<dbReference type="InterPro" id="IPR009100">
    <property type="entry name" value="AcylCoA_DH/oxidase_NM_dom_sf"/>
</dbReference>
<dbReference type="EMBL" id="JAHIBW010000005">
    <property type="protein sequence ID" value="KAG7310802.1"/>
    <property type="molecule type" value="Genomic_DNA"/>
</dbReference>
<feature type="domain" description="Acyl-coenzyme A oxidase N-terminal" evidence="13">
    <location>
        <begin position="25"/>
        <end position="152"/>
    </location>
</feature>
<dbReference type="Proteomes" id="UP000823941">
    <property type="component" value="Chromosome 5"/>
</dbReference>
<evidence type="ECO:0000256" key="5">
    <source>
        <dbReference type="ARBA" id="ARBA00022630"/>
    </source>
</evidence>
<dbReference type="InterPro" id="IPR012258">
    <property type="entry name" value="Acyl-CoA_oxidase"/>
</dbReference>